<dbReference type="Gene3D" id="3.40.390.10">
    <property type="entry name" value="Collagenase (Catalytic Domain)"/>
    <property type="match status" value="1"/>
</dbReference>
<evidence type="ECO:0000256" key="1">
    <source>
        <dbReference type="ARBA" id="ARBA00022670"/>
    </source>
</evidence>
<dbReference type="InterPro" id="IPR013783">
    <property type="entry name" value="Ig-like_fold"/>
</dbReference>
<sequence length="1254" mass="135262">MIAKLRLVFTITIVFASFWGYSQDNYWHQVQRADHPSKNFLQQIDVEHAKVFAVDEGKLKSSLKNLSAVSRNRTKIYFPDETGKNLAFFVYESPVLAPELAAKYPNIKSYRGRGIDDVNSEIRFSVSHKGFQVMMVHPEKTGHTYIQKTSQNDYVAYSRQGLSKKDNDFVCETKSSVSKNVAGTTARPVDDRVLRKYRLAVSATGEYTNFHGGTIADALAAINATVTRMNQIFETDLAVTLEVIANNDQVIFTNAADDPYSDNLNVEVQSTLTDIIGEANYDIGHLFHQAGNGGDAGFIGRICVDGQKGSAYSSAVTPSGDTFDIDFVAHEIGHQLGANHSWSFESEGTGVQVEPGSGTTIMGYAGITQENDVALRSDAYFHYVSIVQIIENLKTKSCGELLVLSNNPPVIESIPDYVIPTFTAFQLEGSAADPDTGDVLTYAWEQIDDGVVVQGSFGPASLVGANFRSREPSTDPGRYFPLLERVLDGNLTQTVPSVNSAWETVSSIQKDMNFALTVRDNAVGGGQVVSELVNVSVVDTGSAFSVSSQPSGTSYVAGEIHEVTWVVANTNEAPVNTPLVDIFLSVDGGLTFPILLAEATVNDGSHNIQLPGTATTNARIMVRGNGNIFFAVNEADFTIAESQIVLNTPQTIYEVCQPNAAVVPFVYETYSGFSEEVMFEVSGLPAGVTAVFSPASASASDTPVTLTINDTANADDGDYAITVRAVGASQTKELPLQLLVSGNVFPEVDILSPLNAAVDVSKWQLFEWEDNALYTSYDIQIATDSGFANVIEAATVFDTTFKASNLDNGATYFWRLRPRNGCGEGSFGSGLSFTTIEENCANRSGIGLPIAITDEGTPTISSKLIFYDDLRLTDLKVNLELDHTYLSDLVITLTSPSGKEAVLVSNSCGNLRNINATFDDDANDFVCGGNPGIAGTVAPLIGFDNFNGESIAGEWVLTVRDTENIDGGSLIGFSMDVCVEGEFAPDEDSDGVFDANDLCAGTPLGTEVDLTGCPIYRFANDNFTIQATSKSCRTENDGNITIESAQSLDHTVVITGNGVNISEGFTTSYNRSDLDAGLYNVCITAFDDGREYEEVCFEVTISEPEALSVTSRQSLNENSVVLSLSGSETYTIELNGVLSQTSEDEVTVDLEKGNNVLKVTGALSCQGSYEERFFIASGILFYPNPTTTSLNIYIEGGGEVDIALYAIDGKLVLSQRKNLQQAEMELDVSDLSAGTYFLKVDGKMQKGSYKIIKQ</sequence>
<keyword evidence="2" id="KW-0732">Signal</keyword>
<evidence type="ECO:0000256" key="2">
    <source>
        <dbReference type="ARBA" id="ARBA00022729"/>
    </source>
</evidence>
<evidence type="ECO:0000256" key="3">
    <source>
        <dbReference type="ARBA" id="ARBA00022801"/>
    </source>
</evidence>
<keyword evidence="3" id="KW-0378">Hydrolase</keyword>
<accession>A0A5B7SW27</accession>
<dbReference type="Proteomes" id="UP000310017">
    <property type="component" value="Chromosome"/>
</dbReference>
<dbReference type="NCBIfam" id="TIGR04183">
    <property type="entry name" value="Por_Secre_tail"/>
    <property type="match status" value="1"/>
</dbReference>
<dbReference type="Gene3D" id="2.60.40.10">
    <property type="entry name" value="Immunoglobulins"/>
    <property type="match status" value="2"/>
</dbReference>
<organism evidence="5 6">
    <name type="scientific">Aggregatimonas sangjinii</name>
    <dbReference type="NCBI Taxonomy" id="2583587"/>
    <lineage>
        <taxon>Bacteria</taxon>
        <taxon>Pseudomonadati</taxon>
        <taxon>Bacteroidota</taxon>
        <taxon>Flavobacteriia</taxon>
        <taxon>Flavobacteriales</taxon>
        <taxon>Flavobacteriaceae</taxon>
        <taxon>Aggregatimonas</taxon>
    </lineage>
</organism>
<dbReference type="RefSeq" id="WP_138853722.1">
    <property type="nucleotide sequence ID" value="NZ_CP040710.1"/>
</dbReference>
<dbReference type="SUPFAM" id="SSF49785">
    <property type="entry name" value="Galactose-binding domain-like"/>
    <property type="match status" value="1"/>
</dbReference>
<dbReference type="InterPro" id="IPR002884">
    <property type="entry name" value="P_dom"/>
</dbReference>
<feature type="domain" description="P/Homo B" evidence="4">
    <location>
        <begin position="834"/>
        <end position="985"/>
    </location>
</feature>
<dbReference type="Gene3D" id="2.60.120.260">
    <property type="entry name" value="Galactose-binding domain-like"/>
    <property type="match status" value="1"/>
</dbReference>
<name>A0A5B7SW27_9FLAO</name>
<dbReference type="OrthoDB" id="9792152at2"/>
<gene>
    <name evidence="5" type="ORF">FGM00_15165</name>
</gene>
<dbReference type="InterPro" id="IPR028974">
    <property type="entry name" value="TSP_type-3_rpt"/>
</dbReference>
<evidence type="ECO:0000259" key="4">
    <source>
        <dbReference type="PROSITE" id="PS51829"/>
    </source>
</evidence>
<dbReference type="PROSITE" id="PS51829">
    <property type="entry name" value="P_HOMO_B"/>
    <property type="match status" value="1"/>
</dbReference>
<dbReference type="GO" id="GO:0004252">
    <property type="term" value="F:serine-type endopeptidase activity"/>
    <property type="evidence" value="ECO:0007669"/>
    <property type="project" value="InterPro"/>
</dbReference>
<proteinExistence type="predicted"/>
<dbReference type="GO" id="GO:0005509">
    <property type="term" value="F:calcium ion binding"/>
    <property type="evidence" value="ECO:0007669"/>
    <property type="project" value="InterPro"/>
</dbReference>
<dbReference type="InterPro" id="IPR008979">
    <property type="entry name" value="Galactose-bd-like_sf"/>
</dbReference>
<dbReference type="SUPFAM" id="SSF103647">
    <property type="entry name" value="TSP type-3 repeat"/>
    <property type="match status" value="1"/>
</dbReference>
<dbReference type="InterPro" id="IPR036116">
    <property type="entry name" value="FN3_sf"/>
</dbReference>
<dbReference type="GO" id="GO:0008237">
    <property type="term" value="F:metallopeptidase activity"/>
    <property type="evidence" value="ECO:0007669"/>
    <property type="project" value="InterPro"/>
</dbReference>
<dbReference type="InterPro" id="IPR026444">
    <property type="entry name" value="Secre_tail"/>
</dbReference>
<protein>
    <submittedName>
        <fullName evidence="5">T9SS type A sorting domain-containing protein</fullName>
    </submittedName>
</protein>
<dbReference type="InterPro" id="IPR024079">
    <property type="entry name" value="MetalloPept_cat_dom_sf"/>
</dbReference>
<dbReference type="Pfam" id="PF13583">
    <property type="entry name" value="Reprolysin_4"/>
    <property type="match status" value="1"/>
</dbReference>
<evidence type="ECO:0000313" key="6">
    <source>
        <dbReference type="Proteomes" id="UP000310017"/>
    </source>
</evidence>
<dbReference type="SUPFAM" id="SSF49265">
    <property type="entry name" value="Fibronectin type III"/>
    <property type="match status" value="1"/>
</dbReference>
<dbReference type="Pfam" id="PF01483">
    <property type="entry name" value="P_proprotein"/>
    <property type="match status" value="1"/>
</dbReference>
<dbReference type="GO" id="GO:0006508">
    <property type="term" value="P:proteolysis"/>
    <property type="evidence" value="ECO:0007669"/>
    <property type="project" value="UniProtKB-KW"/>
</dbReference>
<dbReference type="SUPFAM" id="SSF55486">
    <property type="entry name" value="Metalloproteases ('zincins'), catalytic domain"/>
    <property type="match status" value="1"/>
</dbReference>
<dbReference type="AlphaFoldDB" id="A0A5B7SW27"/>
<keyword evidence="6" id="KW-1185">Reference proteome</keyword>
<dbReference type="Pfam" id="PF18962">
    <property type="entry name" value="Por_Secre_tail"/>
    <property type="match status" value="1"/>
</dbReference>
<reference evidence="5 6" key="1">
    <citation type="submission" date="2019-05" db="EMBL/GenBank/DDBJ databases">
        <title>Genome sequencing of F202Z8.</title>
        <authorList>
            <person name="Kwon Y.M."/>
        </authorList>
    </citation>
    <scope>NUCLEOTIDE SEQUENCE [LARGE SCALE GENOMIC DNA]</scope>
    <source>
        <strain evidence="5 6">F202Z8</strain>
    </source>
</reference>
<dbReference type="KEGG" id="asag:FGM00_15165"/>
<dbReference type="EMBL" id="CP040710">
    <property type="protein sequence ID" value="QCX01383.1"/>
    <property type="molecule type" value="Genomic_DNA"/>
</dbReference>
<keyword evidence="1" id="KW-0645">Protease</keyword>
<evidence type="ECO:0000313" key="5">
    <source>
        <dbReference type="EMBL" id="QCX01383.1"/>
    </source>
</evidence>